<name>A0A1M7TX24_9FIRM</name>
<keyword evidence="2" id="KW-0238">DNA-binding</keyword>
<dbReference type="STRING" id="1121395.SAMN02745215_02643"/>
<evidence type="ECO:0000313" key="7">
    <source>
        <dbReference type="Proteomes" id="UP000184010"/>
    </source>
</evidence>
<dbReference type="InterPro" id="IPR012318">
    <property type="entry name" value="HTH_CRP"/>
</dbReference>
<evidence type="ECO:0000256" key="1">
    <source>
        <dbReference type="ARBA" id="ARBA00023015"/>
    </source>
</evidence>
<sequence>MADCLSAMRSVEFLSHFSDDELQEIGKCLLTRVQRYKKGEKVFEAGQPAVSMGVILQGRVYIEDDDAFGNRSILAELHRGDTMAGSCVCAQRPSYLTSFVAAEPSEILLLNCGTIYTNCNKSCSIRGKMLENLLKIIAAEAVTQSRKLKCLSQRSIRGKLLAFFSYCVQEKGENSFTIRFSRQELADFLCLNRSAMSKELGKMRDDGLLRFDRNYFEMLSCEVKRESPEQDKTNTFLKAI</sequence>
<dbReference type="GO" id="GO:0003677">
    <property type="term" value="F:DNA binding"/>
    <property type="evidence" value="ECO:0007669"/>
    <property type="project" value="UniProtKB-KW"/>
</dbReference>
<dbReference type="Proteomes" id="UP000184010">
    <property type="component" value="Unassembled WGS sequence"/>
</dbReference>
<dbReference type="InterPro" id="IPR036390">
    <property type="entry name" value="WH_DNA-bd_sf"/>
</dbReference>
<dbReference type="GO" id="GO:0006355">
    <property type="term" value="P:regulation of DNA-templated transcription"/>
    <property type="evidence" value="ECO:0007669"/>
    <property type="project" value="InterPro"/>
</dbReference>
<evidence type="ECO:0000259" key="4">
    <source>
        <dbReference type="PROSITE" id="PS50042"/>
    </source>
</evidence>
<proteinExistence type="predicted"/>
<dbReference type="CDD" id="cd00038">
    <property type="entry name" value="CAP_ED"/>
    <property type="match status" value="1"/>
</dbReference>
<keyword evidence="1" id="KW-0805">Transcription regulation</keyword>
<gene>
    <name evidence="6" type="ORF">SAMN02745215_02643</name>
</gene>
<dbReference type="PROSITE" id="PS50042">
    <property type="entry name" value="CNMP_BINDING_3"/>
    <property type="match status" value="1"/>
</dbReference>
<evidence type="ECO:0000256" key="3">
    <source>
        <dbReference type="ARBA" id="ARBA00023163"/>
    </source>
</evidence>
<dbReference type="InterPro" id="IPR014710">
    <property type="entry name" value="RmlC-like_jellyroll"/>
</dbReference>
<dbReference type="SUPFAM" id="SSF51206">
    <property type="entry name" value="cAMP-binding domain-like"/>
    <property type="match status" value="1"/>
</dbReference>
<dbReference type="SUPFAM" id="SSF46785">
    <property type="entry name" value="Winged helix' DNA-binding domain"/>
    <property type="match status" value="1"/>
</dbReference>
<dbReference type="EMBL" id="FRDN01000008">
    <property type="protein sequence ID" value="SHN75245.1"/>
    <property type="molecule type" value="Genomic_DNA"/>
</dbReference>
<evidence type="ECO:0000313" key="6">
    <source>
        <dbReference type="EMBL" id="SHN75245.1"/>
    </source>
</evidence>
<dbReference type="AlphaFoldDB" id="A0A1M7TX24"/>
<evidence type="ECO:0000256" key="2">
    <source>
        <dbReference type="ARBA" id="ARBA00023125"/>
    </source>
</evidence>
<dbReference type="InterPro" id="IPR018490">
    <property type="entry name" value="cNMP-bd_dom_sf"/>
</dbReference>
<accession>A0A1M7TX24</accession>
<dbReference type="Pfam" id="PF13545">
    <property type="entry name" value="HTH_Crp_2"/>
    <property type="match status" value="1"/>
</dbReference>
<feature type="domain" description="Cyclic nucleotide-binding" evidence="4">
    <location>
        <begin position="13"/>
        <end position="84"/>
    </location>
</feature>
<dbReference type="RefSeq" id="WP_072773020.1">
    <property type="nucleotide sequence ID" value="NZ_FRDN01000008.1"/>
</dbReference>
<organism evidence="6 7">
    <name type="scientific">Desulfitobacterium chlororespirans DSM 11544</name>
    <dbReference type="NCBI Taxonomy" id="1121395"/>
    <lineage>
        <taxon>Bacteria</taxon>
        <taxon>Bacillati</taxon>
        <taxon>Bacillota</taxon>
        <taxon>Clostridia</taxon>
        <taxon>Eubacteriales</taxon>
        <taxon>Desulfitobacteriaceae</taxon>
        <taxon>Desulfitobacterium</taxon>
    </lineage>
</organism>
<reference evidence="7" key="1">
    <citation type="submission" date="2016-12" db="EMBL/GenBank/DDBJ databases">
        <authorList>
            <person name="Varghese N."/>
            <person name="Submissions S."/>
        </authorList>
    </citation>
    <scope>NUCLEOTIDE SEQUENCE [LARGE SCALE GENOMIC DNA]</scope>
    <source>
        <strain evidence="7">DSM 11544</strain>
    </source>
</reference>
<keyword evidence="7" id="KW-1185">Reference proteome</keyword>
<dbReference type="Pfam" id="PF00027">
    <property type="entry name" value="cNMP_binding"/>
    <property type="match status" value="1"/>
</dbReference>
<protein>
    <submittedName>
        <fullName evidence="6">Cyclic nucleotide-binding protein</fullName>
    </submittedName>
</protein>
<dbReference type="Gene3D" id="2.60.120.10">
    <property type="entry name" value="Jelly Rolls"/>
    <property type="match status" value="1"/>
</dbReference>
<feature type="domain" description="HTH crp-type" evidence="5">
    <location>
        <begin position="154"/>
        <end position="222"/>
    </location>
</feature>
<keyword evidence="3" id="KW-0804">Transcription</keyword>
<dbReference type="InterPro" id="IPR000595">
    <property type="entry name" value="cNMP-bd_dom"/>
</dbReference>
<dbReference type="PROSITE" id="PS51063">
    <property type="entry name" value="HTH_CRP_2"/>
    <property type="match status" value="1"/>
</dbReference>
<evidence type="ECO:0000259" key="5">
    <source>
        <dbReference type="PROSITE" id="PS51063"/>
    </source>
</evidence>